<evidence type="ECO:0000313" key="2">
    <source>
        <dbReference type="EMBL" id="PIR05152.1"/>
    </source>
</evidence>
<dbReference type="EMBL" id="PCWO01000009">
    <property type="protein sequence ID" value="PIR05152.1"/>
    <property type="molecule type" value="Genomic_DNA"/>
</dbReference>
<gene>
    <name evidence="2" type="ORF">COV57_00715</name>
</gene>
<proteinExistence type="predicted"/>
<evidence type="ECO:0000259" key="1">
    <source>
        <dbReference type="Pfam" id="PF12950"/>
    </source>
</evidence>
<protein>
    <recommendedName>
        <fullName evidence="1">TaqI-like C-terminal specificity domain-containing protein</fullName>
    </recommendedName>
</protein>
<organism evidence="2 3">
    <name type="scientific">Candidatus Liptonbacteria bacterium CG11_big_fil_rev_8_21_14_0_20_35_14</name>
    <dbReference type="NCBI Taxonomy" id="1974634"/>
    <lineage>
        <taxon>Bacteria</taxon>
        <taxon>Candidatus Liptoniibacteriota</taxon>
    </lineage>
</organism>
<dbReference type="Pfam" id="PF12950">
    <property type="entry name" value="TaqI_C"/>
    <property type="match status" value="1"/>
</dbReference>
<dbReference type="AlphaFoldDB" id="A0A2H0N8C2"/>
<reference evidence="2 3" key="1">
    <citation type="submission" date="2017-09" db="EMBL/GenBank/DDBJ databases">
        <title>Depth-based differentiation of microbial function through sediment-hosted aquifers and enrichment of novel symbionts in the deep terrestrial subsurface.</title>
        <authorList>
            <person name="Probst A.J."/>
            <person name="Ladd B."/>
            <person name="Jarett J.K."/>
            <person name="Geller-Mcgrath D.E."/>
            <person name="Sieber C.M."/>
            <person name="Emerson J.B."/>
            <person name="Anantharaman K."/>
            <person name="Thomas B.C."/>
            <person name="Malmstrom R."/>
            <person name="Stieglmeier M."/>
            <person name="Klingl A."/>
            <person name="Woyke T."/>
            <person name="Ryan C.M."/>
            <person name="Banfield J.F."/>
        </authorList>
    </citation>
    <scope>NUCLEOTIDE SEQUENCE [LARGE SCALE GENOMIC DNA]</scope>
    <source>
        <strain evidence="2">CG11_big_fil_rev_8_21_14_0_20_35_14</strain>
    </source>
</reference>
<comment type="caution">
    <text evidence="2">The sequence shown here is derived from an EMBL/GenBank/DDBJ whole genome shotgun (WGS) entry which is preliminary data.</text>
</comment>
<name>A0A2H0N8C2_9BACT</name>
<sequence length="156" mass="17757">MFDVFSDTKDLSIFEKVFALNFVTLKDNAEWALGVVTGDNKKFISGSKVKGSEPILTGKDIKRFITKEAENFIVFEPKLFQQVAPEEKYRAKEKLLYKFISKELVMAYDANQTLTLNSANILIPTVPDYPIKTILALFNSTLYQSINLFIKRSSGR</sequence>
<accession>A0A2H0N8C2</accession>
<dbReference type="Proteomes" id="UP000229893">
    <property type="component" value="Unassembled WGS sequence"/>
</dbReference>
<dbReference type="InterPro" id="IPR025931">
    <property type="entry name" value="TaqI_C"/>
</dbReference>
<evidence type="ECO:0000313" key="3">
    <source>
        <dbReference type="Proteomes" id="UP000229893"/>
    </source>
</evidence>
<feature type="domain" description="TaqI-like C-terminal specificity" evidence="1">
    <location>
        <begin position="54"/>
        <end position="146"/>
    </location>
</feature>